<organism evidence="1 2">
    <name type="scientific">Bartonella silvatica</name>
    <dbReference type="NCBI Taxonomy" id="357760"/>
    <lineage>
        <taxon>Bacteria</taxon>
        <taxon>Pseudomonadati</taxon>
        <taxon>Pseudomonadota</taxon>
        <taxon>Alphaproteobacteria</taxon>
        <taxon>Hyphomicrobiales</taxon>
        <taxon>Bartonellaceae</taxon>
        <taxon>Bartonella</taxon>
    </lineage>
</organism>
<evidence type="ECO:0008006" key="3">
    <source>
        <dbReference type="Google" id="ProtNLM"/>
    </source>
</evidence>
<reference evidence="1 2" key="1">
    <citation type="submission" date="2024-06" db="EMBL/GenBank/DDBJ databases">
        <title>Genomic Encyclopedia of Type Strains, Phase IV (KMG-IV): sequencing the most valuable type-strain genomes for metagenomic binning, comparative biology and taxonomic classification.</title>
        <authorList>
            <person name="Goeker M."/>
        </authorList>
    </citation>
    <scope>NUCLEOTIDE SEQUENCE [LARGE SCALE GENOMIC DNA]</scope>
    <source>
        <strain evidence="1 2">DSM 23649</strain>
    </source>
</reference>
<protein>
    <recommendedName>
        <fullName evidence="3">Phage protein</fullName>
    </recommendedName>
</protein>
<accession>A0ABV2HFG5</accession>
<dbReference type="EMBL" id="JBEPLI010000002">
    <property type="protein sequence ID" value="MET3589289.1"/>
    <property type="molecule type" value="Genomic_DNA"/>
</dbReference>
<evidence type="ECO:0000313" key="2">
    <source>
        <dbReference type="Proteomes" id="UP001549086"/>
    </source>
</evidence>
<dbReference type="Proteomes" id="UP001549086">
    <property type="component" value="Unassembled WGS sequence"/>
</dbReference>
<evidence type="ECO:0000313" key="1">
    <source>
        <dbReference type="EMBL" id="MET3589289.1"/>
    </source>
</evidence>
<keyword evidence="2" id="KW-1185">Reference proteome</keyword>
<proteinExistence type="predicted"/>
<gene>
    <name evidence="1" type="ORF">ABID23_000366</name>
</gene>
<sequence length="82" mass="9681">MANRFNDERYQILSSFISDVLPWSKQTVQWPIDDCSECLDVELSAVPIFDMKQRVKEFRGFGVLKIQETGQQKKMKVRLQKQ</sequence>
<name>A0ABV2HFG5_9HYPH</name>
<comment type="caution">
    <text evidence="1">The sequence shown here is derived from an EMBL/GenBank/DDBJ whole genome shotgun (WGS) entry which is preliminary data.</text>
</comment>